<comment type="caution">
    <text evidence="3">The sequence shown here is derived from an EMBL/GenBank/DDBJ whole genome shotgun (WGS) entry which is preliminary data.</text>
</comment>
<evidence type="ECO:0000259" key="2">
    <source>
        <dbReference type="PROSITE" id="PS50240"/>
    </source>
</evidence>
<dbReference type="InterPro" id="IPR018114">
    <property type="entry name" value="TRYPSIN_HIS"/>
</dbReference>
<evidence type="ECO:0000313" key="3">
    <source>
        <dbReference type="EMBL" id="GAA6196948.1"/>
    </source>
</evidence>
<sequence>MCTGSLIAPNLVLTAAHCLYDPVTGRAIDPTTIKFEAGLVGRRAKAARNIAKAVVHPGYRHSERGDTLMGSDIAVLRLSRPISSSQIQPLGMSLNANRGDAVGVLSYNFNHATRPSLERSCEVLARQRTTLVMSCLVDFGASGAPVLQVNPGRSPTLVSVVSAKAAMGSRPVSIGTALDSTLWRLMQQAG</sequence>
<evidence type="ECO:0000256" key="1">
    <source>
        <dbReference type="ARBA" id="ARBA00022729"/>
    </source>
</evidence>
<dbReference type="EMBL" id="BAABWU010000008">
    <property type="protein sequence ID" value="GAA6196948.1"/>
    <property type="molecule type" value="Genomic_DNA"/>
</dbReference>
<evidence type="ECO:0000313" key="4">
    <source>
        <dbReference type="Proteomes" id="UP001441944"/>
    </source>
</evidence>
<dbReference type="Pfam" id="PF00089">
    <property type="entry name" value="Trypsin"/>
    <property type="match status" value="1"/>
</dbReference>
<organism evidence="3 4">
    <name type="scientific">Pseudophaeobacter arcticus</name>
    <dbReference type="NCBI Taxonomy" id="385492"/>
    <lineage>
        <taxon>Bacteria</taxon>
        <taxon>Pseudomonadati</taxon>
        <taxon>Pseudomonadota</taxon>
        <taxon>Alphaproteobacteria</taxon>
        <taxon>Rhodobacterales</taxon>
        <taxon>Paracoccaceae</taxon>
        <taxon>Pseudophaeobacter</taxon>
    </lineage>
</organism>
<dbReference type="InterPro" id="IPR001254">
    <property type="entry name" value="Trypsin_dom"/>
</dbReference>
<protein>
    <recommendedName>
        <fullName evidence="2">Peptidase S1 domain-containing protein</fullName>
    </recommendedName>
</protein>
<gene>
    <name evidence="3" type="ORF">NBRC116598_23920</name>
</gene>
<accession>A0ABQ0AM52</accession>
<dbReference type="InterPro" id="IPR009003">
    <property type="entry name" value="Peptidase_S1_PA"/>
</dbReference>
<dbReference type="SUPFAM" id="SSF50494">
    <property type="entry name" value="Trypsin-like serine proteases"/>
    <property type="match status" value="1"/>
</dbReference>
<dbReference type="PANTHER" id="PTHR15462:SF8">
    <property type="entry name" value="SERINE PROTEASE"/>
    <property type="match status" value="1"/>
</dbReference>
<dbReference type="PROSITE" id="PS00134">
    <property type="entry name" value="TRYPSIN_HIS"/>
    <property type="match status" value="1"/>
</dbReference>
<dbReference type="InterPro" id="IPR043504">
    <property type="entry name" value="Peptidase_S1_PA_chymotrypsin"/>
</dbReference>
<dbReference type="PANTHER" id="PTHR15462">
    <property type="entry name" value="SERINE PROTEASE"/>
    <property type="match status" value="1"/>
</dbReference>
<name>A0ABQ0AM52_9RHOB</name>
<dbReference type="Gene3D" id="2.40.10.10">
    <property type="entry name" value="Trypsin-like serine proteases"/>
    <property type="match status" value="1"/>
</dbReference>
<dbReference type="InterPro" id="IPR050966">
    <property type="entry name" value="Glutamyl_endopeptidase"/>
</dbReference>
<keyword evidence="1" id="KW-0732">Signal</keyword>
<feature type="domain" description="Peptidase S1" evidence="2">
    <location>
        <begin position="1"/>
        <end position="183"/>
    </location>
</feature>
<dbReference type="PRINTS" id="PR00722">
    <property type="entry name" value="CHYMOTRYPSIN"/>
</dbReference>
<keyword evidence="4" id="KW-1185">Reference proteome</keyword>
<dbReference type="PROSITE" id="PS50240">
    <property type="entry name" value="TRYPSIN_DOM"/>
    <property type="match status" value="1"/>
</dbReference>
<reference evidence="3 4" key="1">
    <citation type="submission" date="2024-04" db="EMBL/GenBank/DDBJ databases">
        <title>Draft genome sequence of Pseudophaeobacter arcticus NBRC 116598.</title>
        <authorList>
            <person name="Miyakawa T."/>
            <person name="Kusuya Y."/>
            <person name="Miura T."/>
        </authorList>
    </citation>
    <scope>NUCLEOTIDE SEQUENCE [LARGE SCALE GENOMIC DNA]</scope>
    <source>
        <strain evidence="3 4">SU-CL00105</strain>
    </source>
</reference>
<dbReference type="InterPro" id="IPR001314">
    <property type="entry name" value="Peptidase_S1A"/>
</dbReference>
<dbReference type="Proteomes" id="UP001441944">
    <property type="component" value="Unassembled WGS sequence"/>
</dbReference>
<proteinExistence type="predicted"/>